<reference evidence="1" key="1">
    <citation type="submission" date="2016-10" db="EMBL/GenBank/DDBJ databases">
        <title>Sequence of Gallionella enrichment culture.</title>
        <authorList>
            <person name="Poehlein A."/>
            <person name="Muehling M."/>
            <person name="Daniel R."/>
        </authorList>
    </citation>
    <scope>NUCLEOTIDE SEQUENCE</scope>
</reference>
<evidence type="ECO:0000313" key="1">
    <source>
        <dbReference type="EMBL" id="OIQ77719.1"/>
    </source>
</evidence>
<dbReference type="AlphaFoldDB" id="A0A1J5QCK0"/>
<protein>
    <submittedName>
        <fullName evidence="1">Uncharacterized protein</fullName>
    </submittedName>
</protein>
<comment type="caution">
    <text evidence="1">The sequence shown here is derived from an EMBL/GenBank/DDBJ whole genome shotgun (WGS) entry which is preliminary data.</text>
</comment>
<sequence length="130" mass="14478">MMLRSLSAIMTPVETLSSAILTRRFSSARLRSRAWAASSSVMLAHSTTEPRRTPLSLMTGLAISLKVSPATVICAVWLVVMVPRSWRWWAGFLWNWSMLAPIRVLTSKLGRTFLRSASAAASIFSMDLFM</sequence>
<name>A0A1J5QCK0_9ZZZZ</name>
<accession>A0A1J5QCK0</accession>
<gene>
    <name evidence="1" type="ORF">GALL_405850</name>
</gene>
<dbReference type="EMBL" id="MLJW01001551">
    <property type="protein sequence ID" value="OIQ77719.1"/>
    <property type="molecule type" value="Genomic_DNA"/>
</dbReference>
<proteinExistence type="predicted"/>
<organism evidence="1">
    <name type="scientific">mine drainage metagenome</name>
    <dbReference type="NCBI Taxonomy" id="410659"/>
    <lineage>
        <taxon>unclassified sequences</taxon>
        <taxon>metagenomes</taxon>
        <taxon>ecological metagenomes</taxon>
    </lineage>
</organism>